<dbReference type="Proteomes" id="UP000553059">
    <property type="component" value="Unassembled WGS sequence"/>
</dbReference>
<dbReference type="PANTHER" id="PTHR43471">
    <property type="entry name" value="ABC TRANSPORTER PERMEASE"/>
    <property type="match status" value="1"/>
</dbReference>
<reference evidence="2 3" key="1">
    <citation type="journal article" date="2020" name="Biotechnol. Biofuels">
        <title>New insights from the biogas microbiome by comprehensive genome-resolved metagenomics of nearly 1600 species originating from multiple anaerobic digesters.</title>
        <authorList>
            <person name="Campanaro S."/>
            <person name="Treu L."/>
            <person name="Rodriguez-R L.M."/>
            <person name="Kovalovszki A."/>
            <person name="Ziels R.M."/>
            <person name="Maus I."/>
            <person name="Zhu X."/>
            <person name="Kougias P.G."/>
            <person name="Basile A."/>
            <person name="Luo G."/>
            <person name="Schluter A."/>
            <person name="Konstantinidis K.T."/>
            <person name="Angelidaki I."/>
        </authorList>
    </citation>
    <scope>NUCLEOTIDE SEQUENCE [LARGE SCALE GENOMIC DNA]</scope>
    <source>
        <strain evidence="2">AS05jafATM_4</strain>
    </source>
</reference>
<dbReference type="PANTHER" id="PTHR43471:SF12">
    <property type="entry name" value="HYPOTHETICAL MEMBRANE PROTEIN, CONSERVED"/>
    <property type="match status" value="1"/>
</dbReference>
<feature type="transmembrane region" description="Helical" evidence="1">
    <location>
        <begin position="117"/>
        <end position="145"/>
    </location>
</feature>
<protein>
    <submittedName>
        <fullName evidence="2">ABC transporter permease subunit</fullName>
    </submittedName>
</protein>
<proteinExistence type="predicted"/>
<feature type="transmembrane region" description="Helical" evidence="1">
    <location>
        <begin position="188"/>
        <end position="208"/>
    </location>
</feature>
<feature type="transmembrane region" description="Helical" evidence="1">
    <location>
        <begin position="238"/>
        <end position="258"/>
    </location>
</feature>
<feature type="transmembrane region" description="Helical" evidence="1">
    <location>
        <begin position="75"/>
        <end position="96"/>
    </location>
</feature>
<feature type="transmembrane region" description="Helical" evidence="1">
    <location>
        <begin position="15"/>
        <end position="37"/>
    </location>
</feature>
<dbReference type="AlphaFoldDB" id="A0A7C6Z6B0"/>
<keyword evidence="1" id="KW-0472">Membrane</keyword>
<evidence type="ECO:0000313" key="3">
    <source>
        <dbReference type="Proteomes" id="UP000553059"/>
    </source>
</evidence>
<sequence>MNIFLRELKAQRRSLIIWSIVIFLMIVSSIGKFTAYAETGQSMNALLSQIPSSIKAVLGMGNFDLTKVSGFYGMLYLYLLLLATVHASLLGANIIAKEERDKTTEFLLVKPVSRTQVITAKLLAALFNIVVFNLVTPILSIALIGKYAKGEDITAEIGILMAGMFIVQLMFLLIGTATAAAGRRPKSAPSVATAILLVTFLISSVIKINSSLAPLKYLTPFAYFEAETLLEGGGFEPVFLLLSSVIIVLLIVITYASYKRRDLHV</sequence>
<evidence type="ECO:0000313" key="2">
    <source>
        <dbReference type="EMBL" id="HHY28288.1"/>
    </source>
</evidence>
<organism evidence="2 3">
    <name type="scientific">Desulfitobacterium dehalogenans</name>
    <dbReference type="NCBI Taxonomy" id="36854"/>
    <lineage>
        <taxon>Bacteria</taxon>
        <taxon>Bacillati</taxon>
        <taxon>Bacillota</taxon>
        <taxon>Clostridia</taxon>
        <taxon>Eubacteriales</taxon>
        <taxon>Desulfitobacteriaceae</taxon>
        <taxon>Desulfitobacterium</taxon>
    </lineage>
</organism>
<dbReference type="GO" id="GO:0140359">
    <property type="term" value="F:ABC-type transporter activity"/>
    <property type="evidence" value="ECO:0007669"/>
    <property type="project" value="InterPro"/>
</dbReference>
<dbReference type="Pfam" id="PF12679">
    <property type="entry name" value="ABC2_membrane_2"/>
    <property type="match status" value="1"/>
</dbReference>
<dbReference type="EMBL" id="DUTF01000349">
    <property type="protein sequence ID" value="HHY28288.1"/>
    <property type="molecule type" value="Genomic_DNA"/>
</dbReference>
<gene>
    <name evidence="2" type="ORF">GX523_16415</name>
</gene>
<evidence type="ECO:0000256" key="1">
    <source>
        <dbReference type="SAM" id="Phobius"/>
    </source>
</evidence>
<dbReference type="GO" id="GO:0005886">
    <property type="term" value="C:plasma membrane"/>
    <property type="evidence" value="ECO:0007669"/>
    <property type="project" value="UniProtKB-SubCell"/>
</dbReference>
<comment type="caution">
    <text evidence="2">The sequence shown here is derived from an EMBL/GenBank/DDBJ whole genome shotgun (WGS) entry which is preliminary data.</text>
</comment>
<name>A0A7C6Z6B0_9FIRM</name>
<keyword evidence="1" id="KW-1133">Transmembrane helix</keyword>
<keyword evidence="1" id="KW-0812">Transmembrane</keyword>
<accession>A0A7C6Z6B0</accession>
<feature type="transmembrane region" description="Helical" evidence="1">
    <location>
        <begin position="157"/>
        <end position="181"/>
    </location>
</feature>